<keyword evidence="1 2" id="KW-0597">Phosphoprotein</keyword>
<dbReference type="EMBL" id="CP000083">
    <property type="protein sequence ID" value="AAZ27311.1"/>
    <property type="molecule type" value="Genomic_DNA"/>
</dbReference>
<dbReference type="SUPFAM" id="SSF52172">
    <property type="entry name" value="CheY-like"/>
    <property type="match status" value="1"/>
</dbReference>
<feature type="modified residue" description="4-aspartylphosphate" evidence="2">
    <location>
        <position position="53"/>
    </location>
</feature>
<dbReference type="GO" id="GO:0000160">
    <property type="term" value="P:phosphorelay signal transduction system"/>
    <property type="evidence" value="ECO:0007669"/>
    <property type="project" value="InterPro"/>
</dbReference>
<evidence type="ECO:0000256" key="1">
    <source>
        <dbReference type="ARBA" id="ARBA00022553"/>
    </source>
</evidence>
<proteinExistence type="predicted"/>
<dbReference type="InterPro" id="IPR050595">
    <property type="entry name" value="Bact_response_regulator"/>
</dbReference>
<protein>
    <submittedName>
        <fullName evidence="4">Response regulator</fullName>
    </submittedName>
</protein>
<dbReference type="PANTHER" id="PTHR44591">
    <property type="entry name" value="STRESS RESPONSE REGULATOR PROTEIN 1"/>
    <property type="match status" value="1"/>
</dbReference>
<dbReference type="HOGENOM" id="CLU_2106943_0_0_6"/>
<dbReference type="InterPro" id="IPR001789">
    <property type="entry name" value="Sig_transdc_resp-reg_receiver"/>
</dbReference>
<dbReference type="SMART" id="SM00448">
    <property type="entry name" value="REC"/>
    <property type="match status" value="1"/>
</dbReference>
<gene>
    <name evidence="4" type="ordered locus">CPS_4924</name>
</gene>
<evidence type="ECO:0000256" key="2">
    <source>
        <dbReference type="PROSITE-ProRule" id="PRU00169"/>
    </source>
</evidence>
<sequence length="118" mass="13633">MSIKVVYIDDEEMLCQMFKEYLHSDEINLAVFTDEEPGIEYCNNSNPDLIFIDYRLKKQNGTDVANAITSDSIKILITGELDVTMDTCFDHKIEKPYRLADIKNFIVEAFENKGLQKL</sequence>
<dbReference type="PROSITE" id="PS50110">
    <property type="entry name" value="RESPONSE_REGULATORY"/>
    <property type="match status" value="1"/>
</dbReference>
<dbReference type="RefSeq" id="WP_011045643.1">
    <property type="nucleotide sequence ID" value="NC_003910.7"/>
</dbReference>
<organism evidence="4 5">
    <name type="scientific">Colwellia psychrerythraea (strain 34H / ATCC BAA-681)</name>
    <name type="common">Vibrio psychroerythus</name>
    <dbReference type="NCBI Taxonomy" id="167879"/>
    <lineage>
        <taxon>Bacteria</taxon>
        <taxon>Pseudomonadati</taxon>
        <taxon>Pseudomonadota</taxon>
        <taxon>Gammaproteobacteria</taxon>
        <taxon>Alteromonadales</taxon>
        <taxon>Colwelliaceae</taxon>
        <taxon>Colwellia</taxon>
    </lineage>
</organism>
<dbReference type="Proteomes" id="UP000000547">
    <property type="component" value="Chromosome"/>
</dbReference>
<feature type="domain" description="Response regulatory" evidence="3">
    <location>
        <begin position="4"/>
        <end position="110"/>
    </location>
</feature>
<dbReference type="CDD" id="cd00156">
    <property type="entry name" value="REC"/>
    <property type="match status" value="1"/>
</dbReference>
<dbReference type="STRING" id="167879.CPS_4924"/>
<dbReference type="PANTHER" id="PTHR44591:SF3">
    <property type="entry name" value="RESPONSE REGULATORY DOMAIN-CONTAINING PROTEIN"/>
    <property type="match status" value="1"/>
</dbReference>
<evidence type="ECO:0000259" key="3">
    <source>
        <dbReference type="PROSITE" id="PS50110"/>
    </source>
</evidence>
<name>Q47UG0_COLP3</name>
<dbReference type="InterPro" id="IPR011006">
    <property type="entry name" value="CheY-like_superfamily"/>
</dbReference>
<reference evidence="4" key="1">
    <citation type="journal article" date="2005" name="Proc. Natl. Acad. Sci. U.S.A.">
        <title>The psychrophilic lifestyle as revealed by the genome sequence of Colwellia psychrerythraea 34H through genomic and proteomic analyses.</title>
        <authorList>
            <person name="Methe B.A."/>
            <person name="Nelson K.E."/>
            <person name="Deming J.W."/>
            <person name="Momen B."/>
            <person name="Melamud E."/>
            <person name="Zhang X."/>
            <person name="Moult J."/>
            <person name="Madupu R."/>
            <person name="Nelson W.C."/>
            <person name="Dodson R.J."/>
            <person name="Brinkac L.M."/>
            <person name="Daugherty S.C."/>
            <person name="Durkin A.S."/>
            <person name="DeBoy R.T."/>
            <person name="Kolonay J.F."/>
            <person name="Sullivan S.A."/>
            <person name="Zhou L."/>
            <person name="Davidsen T.M."/>
            <person name="Wu M."/>
            <person name="Huston A.L."/>
            <person name="Lewis M."/>
            <person name="Weaver B."/>
            <person name="Weidman J.F."/>
            <person name="Khouri H."/>
            <person name="Utterback T.R."/>
            <person name="Feldblyum T.V."/>
            <person name="Fraser C.M."/>
        </authorList>
    </citation>
    <scope>NUCLEOTIDE SEQUENCE [LARGE SCALE GENOMIC DNA]</scope>
    <source>
        <strain evidence="4">34H</strain>
    </source>
</reference>
<dbReference type="KEGG" id="cps:CPS_4924"/>
<dbReference type="Pfam" id="PF00072">
    <property type="entry name" value="Response_reg"/>
    <property type="match status" value="1"/>
</dbReference>
<evidence type="ECO:0000313" key="5">
    <source>
        <dbReference type="Proteomes" id="UP000000547"/>
    </source>
</evidence>
<dbReference type="Gene3D" id="3.40.50.2300">
    <property type="match status" value="1"/>
</dbReference>
<dbReference type="AlphaFoldDB" id="Q47UG0"/>
<evidence type="ECO:0000313" key="4">
    <source>
        <dbReference type="EMBL" id="AAZ27311.1"/>
    </source>
</evidence>
<accession>Q47UG0</accession>